<comment type="caution">
    <text evidence="6">The sequence shown here is derived from an EMBL/GenBank/DDBJ whole genome shotgun (WGS) entry which is preliminary data.</text>
</comment>
<dbReference type="Pfam" id="PF01535">
    <property type="entry name" value="PPR"/>
    <property type="match status" value="1"/>
</dbReference>
<protein>
    <recommendedName>
        <fullName evidence="8">Pentatricopeptide repeat-containing protein</fullName>
    </recommendedName>
</protein>
<keyword evidence="7" id="KW-1185">Reference proteome</keyword>
<evidence type="ECO:0000313" key="6">
    <source>
        <dbReference type="EMBL" id="GJJ09655.1"/>
    </source>
</evidence>
<dbReference type="PANTHER" id="PTHR47447:SF17">
    <property type="entry name" value="OS12G0638900 PROTEIN"/>
    <property type="match status" value="1"/>
</dbReference>
<dbReference type="NCBIfam" id="TIGR00756">
    <property type="entry name" value="PPR"/>
    <property type="match status" value="1"/>
</dbReference>
<dbReference type="EMBL" id="BPWL01000004">
    <property type="protein sequence ID" value="GJJ09655.1"/>
    <property type="molecule type" value="Genomic_DNA"/>
</dbReference>
<feature type="repeat" description="PPR" evidence="5">
    <location>
        <begin position="633"/>
        <end position="667"/>
    </location>
</feature>
<evidence type="ECO:0000256" key="4">
    <source>
        <dbReference type="ARBA" id="ARBA00044511"/>
    </source>
</evidence>
<name>A0AAV5ACK1_9AGAM</name>
<keyword evidence="2" id="KW-0677">Repeat</keyword>
<feature type="repeat" description="PPR" evidence="5">
    <location>
        <begin position="668"/>
        <end position="702"/>
    </location>
</feature>
<proteinExistence type="inferred from homology"/>
<dbReference type="AlphaFoldDB" id="A0AAV5ACK1"/>
<comment type="subunit">
    <text evidence="4">Binds to mitochondrial small subunit 15S rRNA.</text>
</comment>
<evidence type="ECO:0008006" key="8">
    <source>
        <dbReference type="Google" id="ProtNLM"/>
    </source>
</evidence>
<dbReference type="PROSITE" id="PS51375">
    <property type="entry name" value="PPR"/>
    <property type="match status" value="2"/>
</dbReference>
<dbReference type="PANTHER" id="PTHR47447">
    <property type="entry name" value="OS03G0856100 PROTEIN"/>
    <property type="match status" value="1"/>
</dbReference>
<sequence>MLFWRAGNGYITFSKNLRNSRSLQWLVGTVTCYSSKPQTKPSVPMHDSNFQNPIIIDPCFQTVNWHPIIKSLLQSNRPPDSIRCAIQSIPALQVLFQDTKQICRFAQDLIKGNLYEYALDIIRLSNISGPQMRHNEYEQIVYQFAIREKWNFAHLMTNHAYNATGKWTLRLFNWHLRSSIGIQDYSFLEKASKELESTHFKPSRRTYHIIIEGHLQNSDLANARRALVAMQEAGFALDKSTYSLVLSNYPALGYNQSVEKQAFETLRNTGYTSDTMVLNGILQARIAALDIAGVLRLIKLIDVSPGGNSGSKEDADFLSTYDSIPSQPLSKIRPNKATFNIILTLLARRKGGISRLLVVYIAMDSMGFPPNAITVAAIILAYGNENRNDIALSIVYHLCEEHGLPVDKKNFLKLGSLTSIKDTITSFPGIMSVPPNIWIFNALLQNLLPSIGLSGLNIYFAILQSINIVPDPTTTQIVLTYLRQHHHTRPQILVQVLKTLTDFRSGESVLTVEHLNSIFASYIRRELDLLQPRSWNASSQQLRFQHTSKFSIDKISHQTRTFDPTAGIAYRSFPNKGVRTILKDMIKALCLRNVKSSRATFALRIRREGVIKRDIQAAQQVFDIMISRGIRPNKYHYSAMVETYAAIGMMDQAKQMMGRAYVDGVKPNLIMYSILIQGYARLGLPDLAKETFKEMIESGIRPDLAAIDSLIGAHWFVKRSKTARKMLLDLWPTEVPFPQELHAASLRDLIIYLRARRRDHRGVSLPKESENQRHRRWKLRVSLRKLLRDVKQWQRVETAVSWTQTGISWDYILHSNNV</sequence>
<evidence type="ECO:0000256" key="3">
    <source>
        <dbReference type="ARBA" id="ARBA00044493"/>
    </source>
</evidence>
<dbReference type="Proteomes" id="UP001050691">
    <property type="component" value="Unassembled WGS sequence"/>
</dbReference>
<evidence type="ECO:0000256" key="5">
    <source>
        <dbReference type="PROSITE-ProRule" id="PRU00708"/>
    </source>
</evidence>
<reference evidence="6" key="1">
    <citation type="submission" date="2021-10" db="EMBL/GenBank/DDBJ databases">
        <title>De novo Genome Assembly of Clathrus columnatus (Basidiomycota, Fungi) Using Illumina and Nanopore Sequence Data.</title>
        <authorList>
            <person name="Ogiso-Tanaka E."/>
            <person name="Itagaki H."/>
            <person name="Hosoya T."/>
            <person name="Hosaka K."/>
        </authorList>
    </citation>
    <scope>NUCLEOTIDE SEQUENCE</scope>
    <source>
        <strain evidence="6">MO-923</strain>
    </source>
</reference>
<evidence type="ECO:0000313" key="7">
    <source>
        <dbReference type="Proteomes" id="UP001050691"/>
    </source>
</evidence>
<comment type="similarity">
    <text evidence="1">Belongs to the CCM1 family.</text>
</comment>
<evidence type="ECO:0000256" key="2">
    <source>
        <dbReference type="ARBA" id="ARBA00022737"/>
    </source>
</evidence>
<dbReference type="Gene3D" id="1.25.40.10">
    <property type="entry name" value="Tetratricopeptide repeat domain"/>
    <property type="match status" value="3"/>
</dbReference>
<accession>A0AAV5ACK1</accession>
<dbReference type="InterPro" id="IPR002885">
    <property type="entry name" value="PPR_rpt"/>
</dbReference>
<gene>
    <name evidence="6" type="ORF">Clacol_003879</name>
</gene>
<comment type="function">
    <text evidence="3">Regulates mitochondrial small subunit maturation by controlling 15S rRNA 5'-end processing. Localizes to the 5' precursor of the 15S rRNA in a position that is subsequently occupied by mS47 in the mature yeast mtSSU. Uses structure and sequence-specific RNA recognition, binding to a single-stranded region of the precursor and specifically recognizing bases -6 to -1. The exchange of Ccm1 for mS47 is coupled to the irreversible removal of precursor rRNA that is accompanied by conformational changes of the mitoribosomal proteins uS5m and mS26. These conformational changes signal completion of 5'-end rRNA processing through protection of the mature 5'-end of the 15S rRNA and stabilization of mS47. The removal of the 5' precursor together with the dissociation of Ccm1 may be catalyzed by the 5'-3' exoribonuclease Pet127. Involved in the specific removal of group I introns in mitochondrial encoded transcripts.</text>
</comment>
<dbReference type="InterPro" id="IPR011990">
    <property type="entry name" value="TPR-like_helical_dom_sf"/>
</dbReference>
<organism evidence="6 7">
    <name type="scientific">Clathrus columnatus</name>
    <dbReference type="NCBI Taxonomy" id="1419009"/>
    <lineage>
        <taxon>Eukaryota</taxon>
        <taxon>Fungi</taxon>
        <taxon>Dikarya</taxon>
        <taxon>Basidiomycota</taxon>
        <taxon>Agaricomycotina</taxon>
        <taxon>Agaricomycetes</taxon>
        <taxon>Phallomycetidae</taxon>
        <taxon>Phallales</taxon>
        <taxon>Clathraceae</taxon>
        <taxon>Clathrus</taxon>
    </lineage>
</organism>
<evidence type="ECO:0000256" key="1">
    <source>
        <dbReference type="ARBA" id="ARBA00006192"/>
    </source>
</evidence>